<dbReference type="OrthoDB" id="9793489at2"/>
<organism evidence="3 4">
    <name type="scientific">Salinimicrobium sediminis</name>
    <dbReference type="NCBI Taxonomy" id="1343891"/>
    <lineage>
        <taxon>Bacteria</taxon>
        <taxon>Pseudomonadati</taxon>
        <taxon>Bacteroidota</taxon>
        <taxon>Flavobacteriia</taxon>
        <taxon>Flavobacteriales</taxon>
        <taxon>Flavobacteriaceae</taxon>
        <taxon>Salinimicrobium</taxon>
    </lineage>
</organism>
<keyword evidence="4" id="KW-1185">Reference proteome</keyword>
<evidence type="ECO:0000259" key="2">
    <source>
        <dbReference type="Pfam" id="PF00144"/>
    </source>
</evidence>
<feature type="chain" id="PRO_5012538249" evidence="1">
    <location>
        <begin position="21"/>
        <end position="365"/>
    </location>
</feature>
<dbReference type="SUPFAM" id="SSF56601">
    <property type="entry name" value="beta-lactamase/transpeptidase-like"/>
    <property type="match status" value="1"/>
</dbReference>
<keyword evidence="1" id="KW-0732">Signal</keyword>
<sequence>MKSCFYLLLFVLLLAGCDPADDKIEENLTGSEIFESLDEKIQKLLDDHNVSGAQLAIVRDEKLVYSQSYGFANLEESIPVTSQSRFRIASISKPITAVAILKLKEQGLLDLDDPVFGVGAILGTTYGNKPYGEDIKKITVKHLLEHRSGWTNTPNDPMFANLNFTHAQLIGDVLDNRSLTNAPGSTEFYSNFGYNVLGRVIEAITNKPYSTYVKQEILTPAGITNMEIGGNTYSERLMNEVKYYTQENFDPYKMNVSRMDSHGGWIASAEDLVKLLVRIDRKSSKPDILSNSSLQELYFGYQYWYFFGSLPGTSTVLSRVNDRTGYALLLNSRTLPPNGILEEMNSIVRNELISIPNWPNQDLFK</sequence>
<dbReference type="InterPro" id="IPR012338">
    <property type="entry name" value="Beta-lactam/transpept-like"/>
</dbReference>
<evidence type="ECO:0000256" key="1">
    <source>
        <dbReference type="SAM" id="SignalP"/>
    </source>
</evidence>
<protein>
    <submittedName>
        <fullName evidence="3">CubicO group peptidase, beta-lactamase class C family</fullName>
    </submittedName>
</protein>
<name>A0A285X662_9FLAO</name>
<reference evidence="4" key="1">
    <citation type="submission" date="2017-09" db="EMBL/GenBank/DDBJ databases">
        <authorList>
            <person name="Varghese N."/>
            <person name="Submissions S."/>
        </authorList>
    </citation>
    <scope>NUCLEOTIDE SEQUENCE [LARGE SCALE GENOMIC DNA]</scope>
    <source>
        <strain evidence="4">CGMCC 1.12641</strain>
    </source>
</reference>
<dbReference type="EMBL" id="OCMF01000001">
    <property type="protein sequence ID" value="SOC79899.1"/>
    <property type="molecule type" value="Genomic_DNA"/>
</dbReference>
<dbReference type="InterPro" id="IPR050491">
    <property type="entry name" value="AmpC-like"/>
</dbReference>
<dbReference type="Pfam" id="PF00144">
    <property type="entry name" value="Beta-lactamase"/>
    <property type="match status" value="1"/>
</dbReference>
<accession>A0A285X662</accession>
<feature type="domain" description="Beta-lactamase-related" evidence="2">
    <location>
        <begin position="37"/>
        <end position="312"/>
    </location>
</feature>
<dbReference type="PANTHER" id="PTHR46825:SF9">
    <property type="entry name" value="BETA-LACTAMASE-RELATED DOMAIN-CONTAINING PROTEIN"/>
    <property type="match status" value="1"/>
</dbReference>
<evidence type="ECO:0000313" key="3">
    <source>
        <dbReference type="EMBL" id="SOC79899.1"/>
    </source>
</evidence>
<dbReference type="InterPro" id="IPR001466">
    <property type="entry name" value="Beta-lactam-related"/>
</dbReference>
<dbReference type="Gene3D" id="3.40.710.10">
    <property type="entry name" value="DD-peptidase/beta-lactamase superfamily"/>
    <property type="match status" value="1"/>
</dbReference>
<gene>
    <name evidence="3" type="ORF">SAMN06296241_1439</name>
</gene>
<dbReference type="AlphaFoldDB" id="A0A285X662"/>
<dbReference type="PROSITE" id="PS51257">
    <property type="entry name" value="PROKAR_LIPOPROTEIN"/>
    <property type="match status" value="1"/>
</dbReference>
<dbReference type="RefSeq" id="WP_097055600.1">
    <property type="nucleotide sequence ID" value="NZ_OCMF01000001.1"/>
</dbReference>
<proteinExistence type="predicted"/>
<dbReference type="PANTHER" id="PTHR46825">
    <property type="entry name" value="D-ALANYL-D-ALANINE-CARBOXYPEPTIDASE/ENDOPEPTIDASE AMPH"/>
    <property type="match status" value="1"/>
</dbReference>
<dbReference type="Proteomes" id="UP000219193">
    <property type="component" value="Unassembled WGS sequence"/>
</dbReference>
<feature type="signal peptide" evidence="1">
    <location>
        <begin position="1"/>
        <end position="20"/>
    </location>
</feature>
<evidence type="ECO:0000313" key="4">
    <source>
        <dbReference type="Proteomes" id="UP000219193"/>
    </source>
</evidence>